<dbReference type="EMBL" id="FNAY01000004">
    <property type="protein sequence ID" value="SDE87513.1"/>
    <property type="molecule type" value="Genomic_DNA"/>
</dbReference>
<name>A0A0Q0WHS1_RHOCA</name>
<proteinExistence type="inferred from homology"/>
<dbReference type="GO" id="GO:0030494">
    <property type="term" value="P:bacteriochlorophyll biosynthetic process"/>
    <property type="evidence" value="ECO:0007669"/>
    <property type="project" value="UniProtKB-KW"/>
</dbReference>
<keyword evidence="4" id="KW-0149">Chlorophyll biosynthesis</keyword>
<comment type="function">
    <text evidence="1">Required for bacteriochlorophyll biosynthesis. Directly involved in the assembly of both the B875 and B800-850 pigment-protein complexes.</text>
</comment>
<sequence length="74" mass="8557">MQSQRLRAHGVQHVDRVPRPEFALYFSLILIVAVPFALVGWVMSLVRERRVPECGPFARAWREAGEITPEIFRP</sequence>
<dbReference type="RefSeq" id="WP_055209563.1">
    <property type="nucleotide sequence ID" value="NZ_CP061202.1"/>
</dbReference>
<dbReference type="Pfam" id="PF05398">
    <property type="entry name" value="PufQ"/>
    <property type="match status" value="1"/>
</dbReference>
<keyword evidence="5" id="KW-0077">Bacteriochlorophyll biosynthesis</keyword>
<evidence type="ECO:0000313" key="6">
    <source>
        <dbReference type="EMBL" id="SDE87513.1"/>
    </source>
</evidence>
<dbReference type="PIRSF" id="PIRSF005825">
    <property type="entry name" value="PufQ"/>
    <property type="match status" value="1"/>
</dbReference>
<dbReference type="GO" id="GO:0015979">
    <property type="term" value="P:photosynthesis"/>
    <property type="evidence" value="ECO:0007669"/>
    <property type="project" value="UniProtKB-KW"/>
</dbReference>
<comment type="similarity">
    <text evidence="2">Belongs to the PufQ family.</text>
</comment>
<dbReference type="Proteomes" id="UP000183812">
    <property type="component" value="Unassembled WGS sequence"/>
</dbReference>
<evidence type="ECO:0000256" key="3">
    <source>
        <dbReference type="ARBA" id="ARBA00022531"/>
    </source>
</evidence>
<evidence type="ECO:0000256" key="2">
    <source>
        <dbReference type="ARBA" id="ARBA00009920"/>
    </source>
</evidence>
<organism evidence="6 7">
    <name type="scientific">Rhodobacter capsulatus</name>
    <name type="common">Rhodopseudomonas capsulata</name>
    <dbReference type="NCBI Taxonomy" id="1061"/>
    <lineage>
        <taxon>Bacteria</taxon>
        <taxon>Pseudomonadati</taxon>
        <taxon>Pseudomonadota</taxon>
        <taxon>Alphaproteobacteria</taxon>
        <taxon>Rhodobacterales</taxon>
        <taxon>Rhodobacter group</taxon>
        <taxon>Rhodobacter</taxon>
    </lineage>
</organism>
<dbReference type="InterPro" id="IPR008800">
    <property type="entry name" value="PufQ_cyt-su"/>
</dbReference>
<protein>
    <submittedName>
        <fullName evidence="6">PufQ cytochrome subunit</fullName>
    </submittedName>
</protein>
<accession>A0A0Q0WHS1</accession>
<gene>
    <name evidence="6" type="ORF">SAMN04244550_01262</name>
</gene>
<evidence type="ECO:0000256" key="4">
    <source>
        <dbReference type="ARBA" id="ARBA00023171"/>
    </source>
</evidence>
<keyword evidence="3" id="KW-0602">Photosynthesis</keyword>
<evidence type="ECO:0000256" key="1">
    <source>
        <dbReference type="ARBA" id="ARBA00003128"/>
    </source>
</evidence>
<dbReference type="OrthoDB" id="7872505at2"/>
<dbReference type="AlphaFoldDB" id="A0A0Q0WHS1"/>
<evidence type="ECO:0000313" key="7">
    <source>
        <dbReference type="Proteomes" id="UP000183812"/>
    </source>
</evidence>
<reference evidence="6 7" key="1">
    <citation type="submission" date="2016-10" db="EMBL/GenBank/DDBJ databases">
        <authorList>
            <person name="de Groot N.N."/>
        </authorList>
    </citation>
    <scope>NUCLEOTIDE SEQUENCE [LARGE SCALE GENOMIC DNA]</scope>
    <source>
        <strain evidence="7">DSM 938 / 37b4</strain>
    </source>
</reference>
<evidence type="ECO:0000256" key="5">
    <source>
        <dbReference type="ARBA" id="ARBA00023181"/>
    </source>
</evidence>